<comment type="caution">
    <text evidence="2">The sequence shown here is derived from an EMBL/GenBank/DDBJ whole genome shotgun (WGS) entry which is preliminary data.</text>
</comment>
<keyword evidence="1" id="KW-0812">Transmembrane</keyword>
<dbReference type="AlphaFoldDB" id="A0A444M8G3"/>
<sequence>MHHLPAADPGADRDLSPRGENILTGLIALAVVMSALTLVLLRPVKGAVIGLQWAGRDYQR</sequence>
<reference evidence="2 3" key="1">
    <citation type="journal article" date="2015" name="Int. J. Syst. Evol. Microbiol.">
        <title>Gemmobacter intermedius sp. nov., isolated from a white stork (Ciconia ciconia).</title>
        <authorList>
            <person name="Kampfer P."/>
            <person name="Jerzak L."/>
            <person name="Wilharm G."/>
            <person name="Golke J."/>
            <person name="Busse H.J."/>
            <person name="Glaeser S.P."/>
        </authorList>
    </citation>
    <scope>NUCLEOTIDE SEQUENCE [LARGE SCALE GENOMIC DNA]</scope>
    <source>
        <strain evidence="2 3">119/4</strain>
    </source>
</reference>
<proteinExistence type="predicted"/>
<dbReference type="InterPro" id="IPR009325">
    <property type="entry name" value="DUF983"/>
</dbReference>
<dbReference type="EMBL" id="SBLC01000036">
    <property type="protein sequence ID" value="RWY38459.1"/>
    <property type="molecule type" value="Genomic_DNA"/>
</dbReference>
<evidence type="ECO:0000313" key="3">
    <source>
        <dbReference type="Proteomes" id="UP000287168"/>
    </source>
</evidence>
<evidence type="ECO:0000313" key="2">
    <source>
        <dbReference type="EMBL" id="RWY38459.1"/>
    </source>
</evidence>
<organism evidence="2 3">
    <name type="scientific">Falsigemmobacter intermedius</name>
    <dbReference type="NCBI Taxonomy" id="1553448"/>
    <lineage>
        <taxon>Bacteria</taxon>
        <taxon>Pseudomonadati</taxon>
        <taxon>Pseudomonadota</taxon>
        <taxon>Alphaproteobacteria</taxon>
        <taxon>Rhodobacterales</taxon>
        <taxon>Paracoccaceae</taxon>
        <taxon>Falsigemmobacter</taxon>
    </lineage>
</organism>
<accession>A0A444M8G3</accession>
<feature type="transmembrane region" description="Helical" evidence="1">
    <location>
        <begin position="22"/>
        <end position="41"/>
    </location>
</feature>
<dbReference type="OrthoDB" id="9799456at2"/>
<keyword evidence="3" id="KW-1185">Reference proteome</keyword>
<name>A0A444M8G3_9RHOB</name>
<keyword evidence="1" id="KW-1133">Transmembrane helix</keyword>
<gene>
    <name evidence="2" type="ORF">EP867_16205</name>
</gene>
<protein>
    <submittedName>
        <fullName evidence="2">DUF983 domain-containing protein</fullName>
    </submittedName>
</protein>
<dbReference type="Pfam" id="PF06170">
    <property type="entry name" value="DUF983"/>
    <property type="match status" value="1"/>
</dbReference>
<evidence type="ECO:0000256" key="1">
    <source>
        <dbReference type="SAM" id="Phobius"/>
    </source>
</evidence>
<keyword evidence="1" id="KW-0472">Membrane</keyword>
<dbReference type="Proteomes" id="UP000287168">
    <property type="component" value="Unassembled WGS sequence"/>
</dbReference>
<dbReference type="RefSeq" id="WP_128490514.1">
    <property type="nucleotide sequence ID" value="NZ_SBLC01000036.1"/>
</dbReference>